<feature type="transmembrane region" description="Helical" evidence="8">
    <location>
        <begin position="104"/>
        <end position="125"/>
    </location>
</feature>
<dbReference type="GO" id="GO:1902600">
    <property type="term" value="P:proton transmembrane transport"/>
    <property type="evidence" value="ECO:0007669"/>
    <property type="project" value="InterPro"/>
</dbReference>
<feature type="transmembrane region" description="Helical" evidence="8">
    <location>
        <begin position="342"/>
        <end position="362"/>
    </location>
</feature>
<feature type="transmembrane region" description="Helical" evidence="8">
    <location>
        <begin position="46"/>
        <end position="65"/>
    </location>
</feature>
<dbReference type="Gene3D" id="1.20.1530.20">
    <property type="match status" value="1"/>
</dbReference>
<dbReference type="PANTHER" id="PTHR43562:SF4">
    <property type="entry name" value="NA(+)_H(+) ANTIPORTER NHAS5"/>
    <property type="match status" value="1"/>
</dbReference>
<dbReference type="GO" id="GO:0015297">
    <property type="term" value="F:antiporter activity"/>
    <property type="evidence" value="ECO:0007669"/>
    <property type="project" value="UniProtKB-KW"/>
</dbReference>
<dbReference type="Pfam" id="PF00999">
    <property type="entry name" value="Na_H_Exchanger"/>
    <property type="match status" value="1"/>
</dbReference>
<feature type="transmembrane region" description="Helical" evidence="8">
    <location>
        <begin position="161"/>
        <end position="186"/>
    </location>
</feature>
<evidence type="ECO:0000256" key="8">
    <source>
        <dbReference type="SAM" id="Phobius"/>
    </source>
</evidence>
<evidence type="ECO:0000256" key="5">
    <source>
        <dbReference type="ARBA" id="ARBA00022989"/>
    </source>
</evidence>
<feature type="transmembrane region" description="Helical" evidence="8">
    <location>
        <begin position="131"/>
        <end position="149"/>
    </location>
</feature>
<evidence type="ECO:0000256" key="4">
    <source>
        <dbReference type="ARBA" id="ARBA00022692"/>
    </source>
</evidence>
<comment type="caution">
    <text evidence="11">The sequence shown here is derived from an EMBL/GenBank/DDBJ whole genome shotgun (WGS) entry which is preliminary data.</text>
</comment>
<evidence type="ECO:0000256" key="7">
    <source>
        <dbReference type="ARBA" id="ARBA00023136"/>
    </source>
</evidence>
<reference evidence="11" key="1">
    <citation type="journal article" date="2022" name="Syst. Appl. Microbiol.">
        <title>Natronocalculus amylovorans gen. nov., sp. nov., and Natranaeroarchaeum aerophilus sp. nov., dominant culturable amylolytic natronoarchaea from hypersaline soda lakes in southwestern Siberia.</title>
        <authorList>
            <person name="Sorokin D.Y."/>
            <person name="Elcheninov A.G."/>
            <person name="Khizhniak T.V."/>
            <person name="Koenen M."/>
            <person name="Bale N.J."/>
            <person name="Damste J.S.S."/>
            <person name="Kublanov I.V."/>
        </authorList>
    </citation>
    <scope>NUCLEOTIDE SEQUENCE</scope>
    <source>
        <strain evidence="11">AArc-St2</strain>
    </source>
</reference>
<keyword evidence="2" id="KW-0813">Transport</keyword>
<dbReference type="InterPro" id="IPR014729">
    <property type="entry name" value="Rossmann-like_a/b/a_fold"/>
</dbReference>
<feature type="transmembrane region" description="Helical" evidence="8">
    <location>
        <begin position="20"/>
        <end position="39"/>
    </location>
</feature>
<keyword evidence="5 8" id="KW-1133">Transmembrane helix</keyword>
<evidence type="ECO:0000259" key="9">
    <source>
        <dbReference type="Pfam" id="PF00582"/>
    </source>
</evidence>
<dbReference type="Pfam" id="PF00582">
    <property type="entry name" value="Usp"/>
    <property type="match status" value="1"/>
</dbReference>
<dbReference type="InterPro" id="IPR006153">
    <property type="entry name" value="Cation/H_exchanger_TM"/>
</dbReference>
<reference evidence="11" key="2">
    <citation type="submission" date="2022-02" db="EMBL/GenBank/DDBJ databases">
        <authorList>
            <person name="Elcheninov A.G."/>
            <person name="Sorokin D.Y."/>
            <person name="Kublanov I.V."/>
        </authorList>
    </citation>
    <scope>NUCLEOTIDE SEQUENCE</scope>
    <source>
        <strain evidence="11">AArc-St2</strain>
    </source>
</reference>
<evidence type="ECO:0000313" key="12">
    <source>
        <dbReference type="Proteomes" id="UP001203207"/>
    </source>
</evidence>
<organism evidence="11 12">
    <name type="scientific">Natronocalculus amylovorans</name>
    <dbReference type="NCBI Taxonomy" id="2917812"/>
    <lineage>
        <taxon>Archaea</taxon>
        <taxon>Methanobacteriati</taxon>
        <taxon>Methanobacteriota</taxon>
        <taxon>Stenosarchaea group</taxon>
        <taxon>Halobacteria</taxon>
        <taxon>Halobacteriales</taxon>
        <taxon>Haloferacaceae</taxon>
        <taxon>Natronocalculus</taxon>
    </lineage>
</organism>
<feature type="domain" description="Cation/H+ exchanger transmembrane" evidence="10">
    <location>
        <begin position="30"/>
        <end position="392"/>
    </location>
</feature>
<feature type="transmembrane region" description="Helical" evidence="8">
    <location>
        <begin position="374"/>
        <end position="394"/>
    </location>
</feature>
<feature type="transmembrane region" description="Helical" evidence="8">
    <location>
        <begin position="280"/>
        <end position="298"/>
    </location>
</feature>
<name>A0AAE3FXC7_9EURY</name>
<keyword evidence="12" id="KW-1185">Reference proteome</keyword>
<evidence type="ECO:0000256" key="6">
    <source>
        <dbReference type="ARBA" id="ARBA00023065"/>
    </source>
</evidence>
<keyword evidence="4 8" id="KW-0812">Transmembrane</keyword>
<feature type="transmembrane region" description="Helical" evidence="8">
    <location>
        <begin position="192"/>
        <end position="213"/>
    </location>
</feature>
<protein>
    <submittedName>
        <fullName evidence="11">Cation:proton antiporter</fullName>
    </submittedName>
</protein>
<feature type="transmembrane region" description="Helical" evidence="8">
    <location>
        <begin position="310"/>
        <end position="330"/>
    </location>
</feature>
<comment type="subcellular location">
    <subcellularLocation>
        <location evidence="1">Membrane</location>
        <topology evidence="1">Multi-pass membrane protein</topology>
    </subcellularLocation>
</comment>
<gene>
    <name evidence="11" type="ORF">AArcSt2_07325</name>
</gene>
<proteinExistence type="predicted"/>
<dbReference type="EMBL" id="JAKRVX010000002">
    <property type="protein sequence ID" value="MCL9816753.1"/>
    <property type="molecule type" value="Genomic_DNA"/>
</dbReference>
<dbReference type="Gene3D" id="3.40.50.620">
    <property type="entry name" value="HUPs"/>
    <property type="match status" value="1"/>
</dbReference>
<sequence>MSLSALFFPLSSELSPPFSDPIVIVGLAMVIFLTAPLVLQRYRLPGIVGIILVGAAIGPNALHLLERDATIQLLGTVGLLYLMFIAGLEINLRQFVQYKDRSIVFGLLSFLIPQAIGTIAGIALFDLSFAAASLFAAIFSSHTLLAYPIAARLGIVNNEAVTVAVGGTILTDTLALLVLAVVLASADGGLTTAFWLQLTIGLLLFFVGVWLIVPRIGQWFFRRYAAESYLEFLFVMVVLFACAFLAELAGVEAIIGAFLAGLALNRLIPERGLLMNRIEFAGNAIFIPFFLLSVGMLVDLSTVMDGPQTLSIAAALIGFVLITKFVAAWMTGRLYSYTRDEVSVMFGLSVGQAAAALAIVLIGFDAGIPGFDQAMINGVVLMILVISLASPLVVDRSGTQILKATTAHQPQSDSAQRILVPIHTETPHSQQQALLTVAMAIREPQSEIPIHVVSVVRPRRDGVFDPEITAAKTTHAELEAYGASVSTAIVSNIRINHNIASGIINASRENQISTIVIGWDGSRSRRQQTVGGTIDQLLARSSQLTLVTRSTAPLSTTTRIMLLLPPDITYNRGFPSALPTIARVAAQCRAPIDVIYIGEKPPQSEPSPTAAIDSHIDTIQTTDWKGVLSLLQQQATDDTLVVCLSARRDRIGWHPKLQTLPKSISTLTTGNFIIVYPETTGDLDDRQFFRVS</sequence>
<keyword evidence="6" id="KW-0406">Ion transport</keyword>
<dbReference type="PANTHER" id="PTHR43562">
    <property type="entry name" value="NAPA-TYPE SODIUM/HYDROGEN ANTIPORTER"/>
    <property type="match status" value="1"/>
</dbReference>
<evidence type="ECO:0000256" key="2">
    <source>
        <dbReference type="ARBA" id="ARBA00022448"/>
    </source>
</evidence>
<evidence type="ECO:0000256" key="1">
    <source>
        <dbReference type="ARBA" id="ARBA00004141"/>
    </source>
</evidence>
<keyword evidence="3" id="KW-0050">Antiport</keyword>
<dbReference type="InterPro" id="IPR038770">
    <property type="entry name" value="Na+/solute_symporter_sf"/>
</dbReference>
<keyword evidence="7 8" id="KW-0472">Membrane</keyword>
<dbReference type="SUPFAM" id="SSF52402">
    <property type="entry name" value="Adenine nucleotide alpha hydrolases-like"/>
    <property type="match status" value="1"/>
</dbReference>
<dbReference type="AlphaFoldDB" id="A0AAE3FXC7"/>
<evidence type="ECO:0000256" key="3">
    <source>
        <dbReference type="ARBA" id="ARBA00022449"/>
    </source>
</evidence>
<accession>A0AAE3FXC7</accession>
<evidence type="ECO:0000313" key="11">
    <source>
        <dbReference type="EMBL" id="MCL9816753.1"/>
    </source>
</evidence>
<dbReference type="Proteomes" id="UP001203207">
    <property type="component" value="Unassembled WGS sequence"/>
</dbReference>
<evidence type="ECO:0000259" key="10">
    <source>
        <dbReference type="Pfam" id="PF00999"/>
    </source>
</evidence>
<feature type="domain" description="UspA" evidence="9">
    <location>
        <begin position="416"/>
        <end position="548"/>
    </location>
</feature>
<dbReference type="InterPro" id="IPR006016">
    <property type="entry name" value="UspA"/>
</dbReference>
<dbReference type="GO" id="GO:0016020">
    <property type="term" value="C:membrane"/>
    <property type="evidence" value="ECO:0007669"/>
    <property type="project" value="UniProtKB-SubCell"/>
</dbReference>
<dbReference type="RefSeq" id="WP_250583589.1">
    <property type="nucleotide sequence ID" value="NZ_JAKRVX010000002.1"/>
</dbReference>
<feature type="transmembrane region" description="Helical" evidence="8">
    <location>
        <begin position="225"/>
        <end position="246"/>
    </location>
</feature>
<feature type="transmembrane region" description="Helical" evidence="8">
    <location>
        <begin position="71"/>
        <end position="92"/>
    </location>
</feature>